<dbReference type="InterPro" id="IPR005641">
    <property type="entry name" value="Hexon_assoc_IX"/>
</dbReference>
<evidence type="ECO:0000313" key="10">
    <source>
        <dbReference type="Proteomes" id="UP001164955"/>
    </source>
</evidence>
<keyword evidence="3" id="KW-1048">Host nucleus</keyword>
<sequence>MDVSQVLSTFPIARLPSWAGTRQNVSGSTIDGTLVPPINARLARNNATLNVIPTQDNVVMLVAELINRLKMLERAVYGM</sequence>
<organismHost>
    <name type="scientific">Bos taurus</name>
    <name type="common">Bovine</name>
    <dbReference type="NCBI Taxonomy" id="9913"/>
</organismHost>
<accession>A0A9X9PH23</accession>
<dbReference type="Pfam" id="PF03955">
    <property type="entry name" value="Adeno_PIX"/>
    <property type="match status" value="1"/>
</dbReference>
<dbReference type="Proteomes" id="UP001164955">
    <property type="component" value="Segment"/>
</dbReference>
<evidence type="ECO:0000256" key="4">
    <source>
        <dbReference type="ARBA" id="ARBA00022581"/>
    </source>
</evidence>
<evidence type="ECO:0000313" key="9">
    <source>
        <dbReference type="EMBL" id="UZF96916.1"/>
    </source>
</evidence>
<comment type="similarity">
    <text evidence="1">Belongs to the adenoviridae hexon-interlacing protein family.</text>
</comment>
<keyword evidence="5" id="KW-0946">Virion</keyword>
<keyword evidence="8" id="KW-1160">Virus entry into host cell</keyword>
<name>A0A9X9PH23_ADEBA</name>
<keyword evidence="2" id="KW-0167">Capsid protein</keyword>
<protein>
    <submittedName>
        <fullName evidence="9">IX</fullName>
    </submittedName>
</protein>
<keyword evidence="10" id="KW-1185">Reference proteome</keyword>
<evidence type="ECO:0000256" key="6">
    <source>
        <dbReference type="ARBA" id="ARBA00023054"/>
    </source>
</evidence>
<dbReference type="GO" id="GO:0046718">
    <property type="term" value="P:symbiont entry into host cell"/>
    <property type="evidence" value="ECO:0007669"/>
    <property type="project" value="UniProtKB-KW"/>
</dbReference>
<keyword evidence="4" id="KW-0945">Host-virus interaction</keyword>
<dbReference type="GO" id="GO:0098021">
    <property type="term" value="C:viral capsid, decoration"/>
    <property type="evidence" value="ECO:0007669"/>
    <property type="project" value="UniProtKB-KW"/>
</dbReference>
<evidence type="ECO:0000256" key="7">
    <source>
        <dbReference type="ARBA" id="ARBA00023093"/>
    </source>
</evidence>
<proteinExistence type="inferred from homology"/>
<evidence type="ECO:0000256" key="1">
    <source>
        <dbReference type="ARBA" id="ARBA00010950"/>
    </source>
</evidence>
<evidence type="ECO:0000256" key="8">
    <source>
        <dbReference type="ARBA" id="ARBA00023296"/>
    </source>
</evidence>
<dbReference type="EMBL" id="ON217544">
    <property type="protein sequence ID" value="UZF96916.1"/>
    <property type="molecule type" value="Genomic_DNA"/>
</dbReference>
<evidence type="ECO:0000256" key="5">
    <source>
        <dbReference type="ARBA" id="ARBA00022844"/>
    </source>
</evidence>
<reference evidence="9" key="1">
    <citation type="submission" date="2022-04" db="EMBL/GenBank/DDBJ databases">
        <title>Complete genome sequence analysis of bovine adenovirus 10, the only representative of species Bovine mastadenovirus C.</title>
        <authorList>
            <person name="Vidovszky M.Z."/>
            <person name="Podgorski I.I."/>
            <person name="Kovacs E.R."/>
            <person name="Harrach B."/>
            <person name="Benko M."/>
        </authorList>
    </citation>
    <scope>NUCLEOTIDE SEQUENCE</scope>
    <source>
        <strain evidence="9">Belfast 1</strain>
    </source>
</reference>
<organism evidence="9 10">
    <name type="scientific">Bovine adenovirus C serotype 10</name>
    <name type="common">BAdV-10</name>
    <name type="synonym">Mastadenovirus bos10</name>
    <dbReference type="NCBI Taxonomy" id="39788"/>
    <lineage>
        <taxon>Viruses</taxon>
        <taxon>Varidnaviria</taxon>
        <taxon>Bamfordvirae</taxon>
        <taxon>Preplasmiviricota</taxon>
        <taxon>Polisuviricotina</taxon>
        <taxon>Pharingeaviricetes</taxon>
        <taxon>Rowavirales</taxon>
        <taxon>Adenoviridae</taxon>
        <taxon>Mastadenovirus</taxon>
        <taxon>Mastadenovirus bosdecimum</taxon>
        <taxon>Bovine mastadenovirus C</taxon>
    </lineage>
</organism>
<evidence type="ECO:0000256" key="2">
    <source>
        <dbReference type="ARBA" id="ARBA00022561"/>
    </source>
</evidence>
<dbReference type="GO" id="GO:0031423">
    <property type="term" value="F:hexon binding"/>
    <property type="evidence" value="ECO:0007669"/>
    <property type="project" value="InterPro"/>
</dbReference>
<evidence type="ECO:0000256" key="3">
    <source>
        <dbReference type="ARBA" id="ARBA00022562"/>
    </source>
</evidence>
<keyword evidence="6" id="KW-0175">Coiled coil</keyword>
<keyword evidence="7" id="KW-1232">Capsid decoration protein</keyword>